<evidence type="ECO:0000256" key="11">
    <source>
        <dbReference type="HAMAP-Rule" id="MF_00328"/>
    </source>
</evidence>
<reference evidence="13 14" key="1">
    <citation type="submission" date="2024-04" db="EMBL/GenBank/DDBJ databases">
        <title>Isolation of an actinomycete strain from pig manure.</title>
        <authorList>
            <person name="Gong T."/>
            <person name="Yu Z."/>
            <person name="An M."/>
            <person name="Wei C."/>
            <person name="Yang W."/>
            <person name="Liu L."/>
        </authorList>
    </citation>
    <scope>NUCLEOTIDE SEQUENCE [LARGE SCALE GENOMIC DNA]</scope>
    <source>
        <strain evidence="13 14">ZF39</strain>
    </source>
</reference>
<evidence type="ECO:0000256" key="3">
    <source>
        <dbReference type="ARBA" id="ARBA00012961"/>
    </source>
</evidence>
<dbReference type="SMART" id="SM00072">
    <property type="entry name" value="GuKc"/>
    <property type="match status" value="1"/>
</dbReference>
<evidence type="ECO:0000256" key="5">
    <source>
        <dbReference type="ARBA" id="ARBA00022679"/>
    </source>
</evidence>
<dbReference type="PANTHER" id="PTHR23117">
    <property type="entry name" value="GUANYLATE KINASE-RELATED"/>
    <property type="match status" value="1"/>
</dbReference>
<keyword evidence="5 11" id="KW-0808">Transferase</keyword>
<evidence type="ECO:0000259" key="12">
    <source>
        <dbReference type="PROSITE" id="PS50052"/>
    </source>
</evidence>
<protein>
    <recommendedName>
        <fullName evidence="4 11">Guanylate kinase</fullName>
        <ecNumber evidence="3 11">2.7.4.8</ecNumber>
    </recommendedName>
    <alternativeName>
        <fullName evidence="9 11">GMP kinase</fullName>
    </alternativeName>
</protein>
<dbReference type="InterPro" id="IPR008145">
    <property type="entry name" value="GK/Ca_channel_bsu"/>
</dbReference>
<keyword evidence="14" id="KW-1185">Reference proteome</keyword>
<accession>A0ABZ3FNC5</accession>
<sequence>MTSPRTPGTVRVTVVSGPTAVGKGTVVAALRARHPEVWLSTSATTRAPRPREVEGVHYHFVSGEEFDELLASDGLLEWALVHGTDRYGTPRAPVDAALAEGLDVVLEIELQGARQVRESLPGARFVFIAPPSWDELVRRLEHRGTETLEQRERRLKTAEAELASQSEFDHVVVNDRVDRAVEELVGLMGLRPPNTQEGLH</sequence>
<gene>
    <name evidence="11 13" type="primary">gmk</name>
    <name evidence="13" type="ORF">AADG42_09520</name>
</gene>
<evidence type="ECO:0000256" key="10">
    <source>
        <dbReference type="ARBA" id="ARBA00048594"/>
    </source>
</evidence>
<feature type="binding site" evidence="11">
    <location>
        <begin position="17"/>
        <end position="24"/>
    </location>
    <ligand>
        <name>ATP</name>
        <dbReference type="ChEBI" id="CHEBI:30616"/>
    </ligand>
</feature>
<dbReference type="Pfam" id="PF00625">
    <property type="entry name" value="Guanylate_kin"/>
    <property type="match status" value="1"/>
</dbReference>
<dbReference type="InterPro" id="IPR020590">
    <property type="entry name" value="Guanylate_kinase_CS"/>
</dbReference>
<dbReference type="CDD" id="cd00071">
    <property type="entry name" value="GMPK"/>
    <property type="match status" value="1"/>
</dbReference>
<dbReference type="Proteomes" id="UP001442841">
    <property type="component" value="Chromosome"/>
</dbReference>
<dbReference type="Gene3D" id="3.40.50.300">
    <property type="entry name" value="P-loop containing nucleotide triphosphate hydrolases"/>
    <property type="match status" value="1"/>
</dbReference>
<evidence type="ECO:0000256" key="4">
    <source>
        <dbReference type="ARBA" id="ARBA00016296"/>
    </source>
</evidence>
<dbReference type="PROSITE" id="PS00856">
    <property type="entry name" value="GUANYLATE_KINASE_1"/>
    <property type="match status" value="1"/>
</dbReference>
<dbReference type="InterPro" id="IPR017665">
    <property type="entry name" value="Guanylate_kinase"/>
</dbReference>
<evidence type="ECO:0000256" key="7">
    <source>
        <dbReference type="ARBA" id="ARBA00022777"/>
    </source>
</evidence>
<feature type="domain" description="Guanylate kinase-like" evidence="12">
    <location>
        <begin position="10"/>
        <end position="189"/>
    </location>
</feature>
<evidence type="ECO:0000256" key="9">
    <source>
        <dbReference type="ARBA" id="ARBA00030128"/>
    </source>
</evidence>
<evidence type="ECO:0000256" key="6">
    <source>
        <dbReference type="ARBA" id="ARBA00022741"/>
    </source>
</evidence>
<dbReference type="SUPFAM" id="SSF52540">
    <property type="entry name" value="P-loop containing nucleoside triphosphate hydrolases"/>
    <property type="match status" value="1"/>
</dbReference>
<comment type="catalytic activity">
    <reaction evidence="10 11">
        <text>GMP + ATP = GDP + ADP</text>
        <dbReference type="Rhea" id="RHEA:20780"/>
        <dbReference type="ChEBI" id="CHEBI:30616"/>
        <dbReference type="ChEBI" id="CHEBI:58115"/>
        <dbReference type="ChEBI" id="CHEBI:58189"/>
        <dbReference type="ChEBI" id="CHEBI:456216"/>
        <dbReference type="EC" id="2.7.4.8"/>
    </reaction>
</comment>
<dbReference type="EC" id="2.7.4.8" evidence="3 11"/>
<dbReference type="HAMAP" id="MF_00328">
    <property type="entry name" value="Guanylate_kinase"/>
    <property type="match status" value="1"/>
</dbReference>
<dbReference type="PROSITE" id="PS50052">
    <property type="entry name" value="GUANYLATE_KINASE_2"/>
    <property type="match status" value="1"/>
</dbReference>
<evidence type="ECO:0000313" key="13">
    <source>
        <dbReference type="EMBL" id="XAN07522.1"/>
    </source>
</evidence>
<evidence type="ECO:0000256" key="2">
    <source>
        <dbReference type="ARBA" id="ARBA00005790"/>
    </source>
</evidence>
<dbReference type="InterPro" id="IPR027417">
    <property type="entry name" value="P-loop_NTPase"/>
</dbReference>
<dbReference type="RefSeq" id="WP_425308983.1">
    <property type="nucleotide sequence ID" value="NZ_CP154795.1"/>
</dbReference>
<evidence type="ECO:0000256" key="8">
    <source>
        <dbReference type="ARBA" id="ARBA00022840"/>
    </source>
</evidence>
<organism evidence="13 14">
    <name type="scientific">Ammonicoccus fulvus</name>
    <dbReference type="NCBI Taxonomy" id="3138240"/>
    <lineage>
        <taxon>Bacteria</taxon>
        <taxon>Bacillati</taxon>
        <taxon>Actinomycetota</taxon>
        <taxon>Actinomycetes</taxon>
        <taxon>Propionibacteriales</taxon>
        <taxon>Propionibacteriaceae</taxon>
        <taxon>Ammonicoccus</taxon>
    </lineage>
</organism>
<dbReference type="NCBIfam" id="TIGR03263">
    <property type="entry name" value="guanyl_kin"/>
    <property type="match status" value="1"/>
</dbReference>
<dbReference type="InterPro" id="IPR008144">
    <property type="entry name" value="Guanylate_kin-like_dom"/>
</dbReference>
<keyword evidence="7 11" id="KW-0418">Kinase</keyword>
<keyword evidence="11" id="KW-0963">Cytoplasm</keyword>
<dbReference type="PANTHER" id="PTHR23117:SF13">
    <property type="entry name" value="GUANYLATE KINASE"/>
    <property type="match status" value="1"/>
</dbReference>
<name>A0ABZ3FNC5_9ACTN</name>
<dbReference type="EMBL" id="CP154795">
    <property type="protein sequence ID" value="XAN07522.1"/>
    <property type="molecule type" value="Genomic_DNA"/>
</dbReference>
<dbReference type="GO" id="GO:0004385">
    <property type="term" value="F:GMP kinase activity"/>
    <property type="evidence" value="ECO:0007669"/>
    <property type="project" value="UniProtKB-EC"/>
</dbReference>
<dbReference type="Gene3D" id="3.30.63.10">
    <property type="entry name" value="Guanylate Kinase phosphate binding domain"/>
    <property type="match status" value="1"/>
</dbReference>
<comment type="function">
    <text evidence="1 11">Essential for recycling GMP and indirectly, cGMP.</text>
</comment>
<comment type="subcellular location">
    <subcellularLocation>
        <location evidence="11">Cytoplasm</location>
    </subcellularLocation>
</comment>
<comment type="similarity">
    <text evidence="2 11">Belongs to the guanylate kinase family.</text>
</comment>
<keyword evidence="6 11" id="KW-0547">Nucleotide-binding</keyword>
<evidence type="ECO:0000256" key="1">
    <source>
        <dbReference type="ARBA" id="ARBA00003531"/>
    </source>
</evidence>
<keyword evidence="8 11" id="KW-0067">ATP-binding</keyword>
<proteinExistence type="inferred from homology"/>
<evidence type="ECO:0000313" key="14">
    <source>
        <dbReference type="Proteomes" id="UP001442841"/>
    </source>
</evidence>